<dbReference type="InterPro" id="IPR026444">
    <property type="entry name" value="Secre_tail"/>
</dbReference>
<comment type="caution">
    <text evidence="5">The sequence shown here is derived from an EMBL/GenBank/DDBJ whole genome shotgun (WGS) entry which is preliminary data.</text>
</comment>
<dbReference type="Pfam" id="PF23598">
    <property type="entry name" value="LRR_14"/>
    <property type="match status" value="1"/>
</dbReference>
<dbReference type="Gene3D" id="2.60.40.10">
    <property type="entry name" value="Immunoglobulins"/>
    <property type="match status" value="1"/>
</dbReference>
<evidence type="ECO:0000259" key="3">
    <source>
        <dbReference type="Pfam" id="PF18962"/>
    </source>
</evidence>
<evidence type="ECO:0000256" key="2">
    <source>
        <dbReference type="SAM" id="SignalP"/>
    </source>
</evidence>
<protein>
    <submittedName>
        <fullName evidence="5">T9SS type A sorting domain-containing protein</fullName>
    </submittedName>
</protein>
<dbReference type="NCBIfam" id="TIGR04183">
    <property type="entry name" value="Por_Secre_tail"/>
    <property type="match status" value="1"/>
</dbReference>
<dbReference type="Gene3D" id="3.80.10.10">
    <property type="entry name" value="Ribonuclease Inhibitor"/>
    <property type="match status" value="2"/>
</dbReference>
<name>A0ABT8F4A7_9BACT</name>
<sequence length="1922" mass="208853">MKISLRLLLFISSLFITTSLFAQNTYYWVGGSGNWSDFANHWATTSGGTSFHAQVPSALDSVVFDTNSFLSGTDTVFIDVPTAFAANLDMTDAANSTPTLLASPSNGSFTLSGSLILPNGVSWRFNSLIFNSGLVGNRLNFGSEAAGFANYIQFNNPNGEWTLESNIGFGNMELFAGNLNISGRILAGNSFNFRSTDTKTFNADNASISVTNWNSISDFTGLSFSAANSFIRTSNFIGGGLTYNTVQIFGFSKIIYQNVIDTLFIEPGSSVSFIANETTTVNQLIAFGTQDQPIRLQSNTPDVAATLLQAANAITADYLLVRDINATGGATFAVINGTNFGNSPGWSFSIAYTPRNFYWVNNSGNWSDFANHWATSSGGTTFHNSPPGINDNVFFDANSFTLADPIVTLDRAQVSCLNMDWTGSINSPTLFAADTVTMVMGGSLTFAPGMISDIRRINFNGLGTGLTVTSNGVPFGSRAILNFYSGEYSLTDPIETFVLNSQGGVFNSNGQTINTSQQVGLNFGGGTVMNLSNSSVTTRAFFVSAFSASLIAQNASINTVQWNNTGGNLTFHLQNSLIEVRPDSAITSLFYGNGTTYNNVRLLDSTFVYGSATYDSLFISPGTEITMEGGATHAFNYIEAQGNASETITLRSGNPGVQANISQSTGTASFAYTRFQDINATGGANFQTSNAVNLGNTSGFDFNASPIYLDSLALVDLYQATGGANWTRQANWLTGPIVTWEGILVENDRVVQIDLPNNNLQGVLPSSISSLSALRNFYVYFNPSLSGDLFTLLQNISTLERISAHDCQFTGSISPQIFTSNLREIRVFNNQFTGTIPPEIGNSPLLDQFHVALNQLTGELPAEIGALSELLILEVNNNQLSGPLPSGIYNLRKMYSLHLGENNFEGGLDVAVANWDSLSHFNIANNPLMTGPIPDEIASLEKLQYLILVGCNFTGTLTPEVWNMPSLLGINVGGNRNLAFALPTDWSNLTDMTEISLWNIKPIKGEFPSEVYNLTQLQFLDFGGQAMTGGLSAEIGNLTQLRAIYLYGNNLSGAVPQELTNLTNLEIFSIAGNRFTDIPDLTSLPNLTQLNIQNNFFDFSDIVPNAGIAGINYTPQRRPGQESDQQIALNSDITLTAPVEDLAGNVYQWIHNRDTLQGATDRQLTLTGITLSQLGEYGVYIQNPAAPALTLFGNYTYITQNNGPRSYVVSNRPGDFADFTHFGNAISSINAGDTLYVMGSDSVYSGARVRKGITILGPGYFLKENPKTQYDTLSAQATLGTINITSTASGFRMYGMEALQVIMNNGFFLESDTLRDVVIARNKVNSGIFLVSHGENIEIAQNYGSIYLYGADAEGIRRGEYAWYENVAIRNNISRFISSYFPTIPITAERNHLVDVSLSQNVIDTLRGINEVRISNSIVRLAQGDNVNWVHNVVAGDISGLGGTFTNNQTNIDLSSVLVSNLFDNPVDSAFVLAASSPALGAGENGFDAGAFSGNDPYVLSGLPPIPAIYSISNTDELVFRVQSKVNDPSFSHVNRLEYFVDIDGTASARRNYTNFTVANDVDIEFRPRLEGLAPNQEYDIIFQSVDENGRRSHPTRYRFFNTRFSLQGTARTADNNPVTQGTAYMLGIRLSGQSYDTVGVATLGNNGVYQFDNLIKRSHTLAVVPDTNANPDLLLTYLGNVQYWEEAESIFIDKDTTGIDVTVGSIPPPPTGTGAVLGYLEEETEDEAGRLLARRRISGAGVSLRKDAGQNRGQNEFELVAFTYTNENGEFDFKQLNTAIYRIDVQYPGVPMDQSSFIDIEVDENNESQIEVEAIVTETGIVVNKLRALGIPADAFRALVIYPNPAKETLHFRLEESSISAINIDIIDLHGRTVMHVQNWNPSERLQLDVSALQNGLYIVRVQVPEAGNTVQQAYRLQIQH</sequence>
<dbReference type="InterPro" id="IPR001611">
    <property type="entry name" value="Leu-rich_rpt"/>
</dbReference>
<dbReference type="PROSITE" id="PS51450">
    <property type="entry name" value="LRR"/>
    <property type="match status" value="1"/>
</dbReference>
<feature type="chain" id="PRO_5046588465" evidence="2">
    <location>
        <begin position="23"/>
        <end position="1922"/>
    </location>
</feature>
<gene>
    <name evidence="5" type="ORF">QWY31_07280</name>
</gene>
<accession>A0ABT8F4A7</accession>
<proteinExistence type="predicted"/>
<dbReference type="RefSeq" id="WP_320003822.1">
    <property type="nucleotide sequence ID" value="NZ_JAUHJS010000003.1"/>
</dbReference>
<dbReference type="SUPFAM" id="SSF52058">
    <property type="entry name" value="L domain-like"/>
    <property type="match status" value="2"/>
</dbReference>
<reference evidence="5" key="1">
    <citation type="submission" date="2023-06" db="EMBL/GenBank/DDBJ databases">
        <title>Cytophagales bacterium Strain LB-30, isolated from soil.</title>
        <authorList>
            <person name="Liu B."/>
        </authorList>
    </citation>
    <scope>NUCLEOTIDE SEQUENCE</scope>
    <source>
        <strain evidence="5">LB-30</strain>
    </source>
</reference>
<dbReference type="InterPro" id="IPR013783">
    <property type="entry name" value="Ig-like_fold"/>
</dbReference>
<dbReference type="InterPro" id="IPR052941">
    <property type="entry name" value="StomDev_PlantInt_Reg"/>
</dbReference>
<dbReference type="Proteomes" id="UP001168552">
    <property type="component" value="Unassembled WGS sequence"/>
</dbReference>
<evidence type="ECO:0000313" key="6">
    <source>
        <dbReference type="Proteomes" id="UP001168552"/>
    </source>
</evidence>
<keyword evidence="2" id="KW-0732">Signal</keyword>
<evidence type="ECO:0000259" key="4">
    <source>
        <dbReference type="Pfam" id="PF23598"/>
    </source>
</evidence>
<keyword evidence="1" id="KW-0677">Repeat</keyword>
<organism evidence="5 6">
    <name type="scientific">Shiella aurantiaca</name>
    <dbReference type="NCBI Taxonomy" id="3058365"/>
    <lineage>
        <taxon>Bacteria</taxon>
        <taxon>Pseudomonadati</taxon>
        <taxon>Bacteroidota</taxon>
        <taxon>Cytophagia</taxon>
        <taxon>Cytophagales</taxon>
        <taxon>Shiellaceae</taxon>
        <taxon>Shiella</taxon>
    </lineage>
</organism>
<evidence type="ECO:0000313" key="5">
    <source>
        <dbReference type="EMBL" id="MDN4165297.1"/>
    </source>
</evidence>
<dbReference type="EMBL" id="JAUHJS010000003">
    <property type="protein sequence ID" value="MDN4165297.1"/>
    <property type="molecule type" value="Genomic_DNA"/>
</dbReference>
<feature type="domain" description="Secretion system C-terminal sorting" evidence="3">
    <location>
        <begin position="1842"/>
        <end position="1904"/>
    </location>
</feature>
<keyword evidence="6" id="KW-1185">Reference proteome</keyword>
<dbReference type="InterPro" id="IPR032675">
    <property type="entry name" value="LRR_dom_sf"/>
</dbReference>
<feature type="signal peptide" evidence="2">
    <location>
        <begin position="1"/>
        <end position="22"/>
    </location>
</feature>
<dbReference type="Pfam" id="PF00560">
    <property type="entry name" value="LRR_1"/>
    <property type="match status" value="1"/>
</dbReference>
<dbReference type="PANTHER" id="PTHR48004">
    <property type="entry name" value="OS01G0149700 PROTEIN"/>
    <property type="match status" value="1"/>
</dbReference>
<feature type="domain" description="Disease resistance R13L4/SHOC-2-like LRR" evidence="4">
    <location>
        <begin position="932"/>
        <end position="1093"/>
    </location>
</feature>
<evidence type="ECO:0000256" key="1">
    <source>
        <dbReference type="ARBA" id="ARBA00022737"/>
    </source>
</evidence>
<dbReference type="PANTHER" id="PTHR48004:SF59">
    <property type="entry name" value="LEUCINE-RICH REPEAT-CONTAINING N-TERMINAL PLANT-TYPE DOMAIN-CONTAINING PROTEIN"/>
    <property type="match status" value="1"/>
</dbReference>
<dbReference type="InterPro" id="IPR055414">
    <property type="entry name" value="LRR_R13L4/SHOC2-like"/>
</dbReference>
<dbReference type="Pfam" id="PF18962">
    <property type="entry name" value="Por_Secre_tail"/>
    <property type="match status" value="1"/>
</dbReference>